<dbReference type="SUPFAM" id="SSF55729">
    <property type="entry name" value="Acyl-CoA N-acyltransferases (Nat)"/>
    <property type="match status" value="1"/>
</dbReference>
<accession>A0ABQ4U2P4</accession>
<proteinExistence type="predicted"/>
<sequence length="199" mass="21772">MALRETTLPGHSLRRLWPSDRDRVLAYFLRLDPETRANRFMGNVGEAGVRAYAERSVVADGLMFGAFVDGELRGLGELRPAGPHPAGLLGAQAEAAFAVESAYRRRGIGAALFARIARAARHRGVGDLHVRCFARNRPMLRLAAKLGANLRVESGETEGALHLARPTPFSLWHETIAEAFDFTLSVVQPRERAPTPHSA</sequence>
<dbReference type="Pfam" id="PF00583">
    <property type="entry name" value="Acetyltransf_1"/>
    <property type="match status" value="1"/>
</dbReference>
<evidence type="ECO:0000313" key="3">
    <source>
        <dbReference type="Proteomes" id="UP001055057"/>
    </source>
</evidence>
<reference evidence="2" key="2">
    <citation type="submission" date="2021-08" db="EMBL/GenBank/DDBJ databases">
        <authorList>
            <person name="Tani A."/>
            <person name="Ola A."/>
            <person name="Ogura Y."/>
            <person name="Katsura K."/>
            <person name="Hayashi T."/>
        </authorList>
    </citation>
    <scope>NUCLEOTIDE SEQUENCE</scope>
    <source>
        <strain evidence="2">DSM 23632</strain>
    </source>
</reference>
<evidence type="ECO:0000313" key="2">
    <source>
        <dbReference type="EMBL" id="GJE61412.1"/>
    </source>
</evidence>
<dbReference type="PROSITE" id="PS51186">
    <property type="entry name" value="GNAT"/>
    <property type="match status" value="1"/>
</dbReference>
<reference evidence="2" key="1">
    <citation type="journal article" date="2021" name="Front. Microbiol.">
        <title>Comprehensive Comparative Genomics and Phenotyping of Methylobacterium Species.</title>
        <authorList>
            <person name="Alessa O."/>
            <person name="Ogura Y."/>
            <person name="Fujitani Y."/>
            <person name="Takami H."/>
            <person name="Hayashi T."/>
            <person name="Sahin N."/>
            <person name="Tani A."/>
        </authorList>
    </citation>
    <scope>NUCLEOTIDE SEQUENCE</scope>
    <source>
        <strain evidence="2">DSM 23632</strain>
    </source>
</reference>
<gene>
    <name evidence="2" type="ORF">MPOCJGCO_3534</name>
</gene>
<keyword evidence="3" id="KW-1185">Reference proteome</keyword>
<name>A0ABQ4U2P4_9HYPH</name>
<feature type="domain" description="N-acetyltransferase" evidence="1">
    <location>
        <begin position="11"/>
        <end position="168"/>
    </location>
</feature>
<dbReference type="Gene3D" id="3.40.630.30">
    <property type="match status" value="1"/>
</dbReference>
<protein>
    <recommendedName>
        <fullName evidence="1">N-acetyltransferase domain-containing protein</fullName>
    </recommendedName>
</protein>
<dbReference type="Proteomes" id="UP001055057">
    <property type="component" value="Unassembled WGS sequence"/>
</dbReference>
<dbReference type="InterPro" id="IPR000182">
    <property type="entry name" value="GNAT_dom"/>
</dbReference>
<dbReference type="EMBL" id="BPRB01000209">
    <property type="protein sequence ID" value="GJE61412.1"/>
    <property type="molecule type" value="Genomic_DNA"/>
</dbReference>
<dbReference type="RefSeq" id="WP_238183975.1">
    <property type="nucleotide sequence ID" value="NZ_BPRB01000209.1"/>
</dbReference>
<dbReference type="InterPro" id="IPR016181">
    <property type="entry name" value="Acyl_CoA_acyltransferase"/>
</dbReference>
<organism evidence="2 3">
    <name type="scientific">Methylobacterium trifolii</name>
    <dbReference type="NCBI Taxonomy" id="1003092"/>
    <lineage>
        <taxon>Bacteria</taxon>
        <taxon>Pseudomonadati</taxon>
        <taxon>Pseudomonadota</taxon>
        <taxon>Alphaproteobacteria</taxon>
        <taxon>Hyphomicrobiales</taxon>
        <taxon>Methylobacteriaceae</taxon>
        <taxon>Methylobacterium</taxon>
    </lineage>
</organism>
<evidence type="ECO:0000259" key="1">
    <source>
        <dbReference type="PROSITE" id="PS51186"/>
    </source>
</evidence>
<comment type="caution">
    <text evidence="2">The sequence shown here is derived from an EMBL/GenBank/DDBJ whole genome shotgun (WGS) entry which is preliminary data.</text>
</comment>